<reference evidence="4 5" key="1">
    <citation type="journal article" date="2018" name="Front. Microbiol.">
        <title>Conversion of Methionine to Cysteine in Lactobacillus paracasei Depends on the Highly Mobile cysK-ctl-cysE Gene Cluster.</title>
        <authorList>
            <person name="Wuthrich D."/>
            <person name="Irmler S."/>
            <person name="Berthoud H."/>
            <person name="Guggenbuhl B."/>
            <person name="Eugster E."/>
            <person name="Bruggmann R."/>
        </authorList>
    </citation>
    <scope>NUCLEOTIDE SEQUENCE [LARGE SCALE GENOMIC DNA]</scope>
    <source>
        <strain evidence="2 5">FAM18172</strain>
        <strain evidence="3 4">FAM6012</strain>
    </source>
</reference>
<dbReference type="AlphaFoldDB" id="A0A422M2M1"/>
<dbReference type="EMBL" id="LKFU01000129">
    <property type="protein sequence ID" value="RND81050.1"/>
    <property type="molecule type" value="Genomic_DNA"/>
</dbReference>
<name>A0A422M2M1_LACPA</name>
<dbReference type="Proteomes" id="UP000285532">
    <property type="component" value="Unassembled WGS sequence"/>
</dbReference>
<evidence type="ECO:0000313" key="3">
    <source>
        <dbReference type="EMBL" id="RNE33613.1"/>
    </source>
</evidence>
<dbReference type="PANTHER" id="PTHR30007:SF0">
    <property type="entry name" value="TRANSPOSASE"/>
    <property type="match status" value="1"/>
</dbReference>
<sequence length="125" mass="14400">MVVDINGLPQAIHINRANVSDREGALAMFSLSNQMLDSVQRVIVDGGYTGQDFSDQVKLILDASTTLAKRNELHTFKVLPQRWIIGRSWSWLDKCSRLWKNCERKLNSSLQMVLLDYLVLAFRRY</sequence>
<gene>
    <name evidence="2" type="ORF">FAM18172_02998</name>
    <name evidence="3" type="ORF">FAM6012_00253</name>
</gene>
<evidence type="ECO:0000259" key="1">
    <source>
        <dbReference type="Pfam" id="PF01609"/>
    </source>
</evidence>
<dbReference type="Pfam" id="PF01609">
    <property type="entry name" value="DDE_Tnp_1"/>
    <property type="match status" value="1"/>
</dbReference>
<feature type="domain" description="Transposase IS4-like" evidence="1">
    <location>
        <begin position="2"/>
        <end position="115"/>
    </location>
</feature>
<dbReference type="GO" id="GO:0003677">
    <property type="term" value="F:DNA binding"/>
    <property type="evidence" value="ECO:0007669"/>
    <property type="project" value="InterPro"/>
</dbReference>
<evidence type="ECO:0000313" key="2">
    <source>
        <dbReference type="EMBL" id="RND81050.1"/>
    </source>
</evidence>
<dbReference type="PANTHER" id="PTHR30007">
    <property type="entry name" value="PHP DOMAIN PROTEIN"/>
    <property type="match status" value="1"/>
</dbReference>
<proteinExistence type="predicted"/>
<evidence type="ECO:0000313" key="4">
    <source>
        <dbReference type="Proteomes" id="UP000284123"/>
    </source>
</evidence>
<dbReference type="GO" id="GO:0004803">
    <property type="term" value="F:transposase activity"/>
    <property type="evidence" value="ECO:0007669"/>
    <property type="project" value="InterPro"/>
</dbReference>
<protein>
    <recommendedName>
        <fullName evidence="1">Transposase IS4-like domain-containing protein</fullName>
    </recommendedName>
</protein>
<organism evidence="2 5">
    <name type="scientific">Lacticaseibacillus paracasei</name>
    <name type="common">Lactobacillus paracasei</name>
    <dbReference type="NCBI Taxonomy" id="1597"/>
    <lineage>
        <taxon>Bacteria</taxon>
        <taxon>Bacillati</taxon>
        <taxon>Bacillota</taxon>
        <taxon>Bacilli</taxon>
        <taxon>Lactobacillales</taxon>
        <taxon>Lactobacillaceae</taxon>
        <taxon>Lacticaseibacillus</taxon>
    </lineage>
</organism>
<evidence type="ECO:0000313" key="5">
    <source>
        <dbReference type="Proteomes" id="UP000285532"/>
    </source>
</evidence>
<comment type="caution">
    <text evidence="2">The sequence shown here is derived from an EMBL/GenBank/DDBJ whole genome shotgun (WGS) entry which is preliminary data.</text>
</comment>
<dbReference type="GO" id="GO:0006313">
    <property type="term" value="P:DNA transposition"/>
    <property type="evidence" value="ECO:0007669"/>
    <property type="project" value="InterPro"/>
</dbReference>
<dbReference type="EMBL" id="LKGI01000022">
    <property type="protein sequence ID" value="RNE33613.1"/>
    <property type="molecule type" value="Genomic_DNA"/>
</dbReference>
<dbReference type="InterPro" id="IPR002559">
    <property type="entry name" value="Transposase_11"/>
</dbReference>
<dbReference type="Proteomes" id="UP000284123">
    <property type="component" value="Unassembled WGS sequence"/>
</dbReference>
<accession>A0A422M2M1</accession>